<feature type="binding site" evidence="1">
    <location>
        <position position="159"/>
    </location>
    <ligand>
        <name>ATP</name>
        <dbReference type="ChEBI" id="CHEBI:30616"/>
    </ligand>
</feature>
<feature type="binding site" evidence="1">
    <location>
        <position position="57"/>
    </location>
    <ligand>
        <name>Mg(2+)</name>
        <dbReference type="ChEBI" id="CHEBI:18420"/>
        <label>2</label>
    </ligand>
</feature>
<evidence type="ECO:0000313" key="4">
    <source>
        <dbReference type="Proteomes" id="UP000664332"/>
    </source>
</evidence>
<feature type="binding site" evidence="1">
    <location>
        <position position="134"/>
    </location>
    <ligand>
        <name>Mg(2+)</name>
        <dbReference type="ChEBI" id="CHEBI:18420"/>
        <label>1</label>
    </ligand>
</feature>
<feature type="binding site" evidence="1">
    <location>
        <position position="323"/>
    </location>
    <ligand>
        <name>substrate</name>
    </ligand>
</feature>
<dbReference type="HAMAP" id="MF_02128">
    <property type="entry name" value="TMP_kinase"/>
    <property type="match status" value="1"/>
</dbReference>
<dbReference type="EMBL" id="JAFLEQ010000015">
    <property type="protein sequence ID" value="MBN9644600.1"/>
    <property type="molecule type" value="Genomic_DNA"/>
</dbReference>
<keyword evidence="4" id="KW-1185">Reference proteome</keyword>
<comment type="catalytic activity">
    <reaction evidence="1">
        <text>thiamine phosphate + ATP = thiamine diphosphate + ADP</text>
        <dbReference type="Rhea" id="RHEA:15913"/>
        <dbReference type="ChEBI" id="CHEBI:30616"/>
        <dbReference type="ChEBI" id="CHEBI:37575"/>
        <dbReference type="ChEBI" id="CHEBI:58937"/>
        <dbReference type="ChEBI" id="CHEBI:456216"/>
        <dbReference type="EC" id="2.7.4.16"/>
    </reaction>
</comment>
<proteinExistence type="inferred from homology"/>
<dbReference type="Proteomes" id="UP000664332">
    <property type="component" value="Unassembled WGS sequence"/>
</dbReference>
<name>A0A939IXL7_9CORY</name>
<feature type="binding site" evidence="1">
    <location>
        <position position="64"/>
    </location>
    <ligand>
        <name>substrate</name>
    </ligand>
</feature>
<dbReference type="NCBIfam" id="TIGR01379">
    <property type="entry name" value="thiL"/>
    <property type="match status" value="1"/>
</dbReference>
<keyword evidence="1 3" id="KW-0418">Kinase</keyword>
<comment type="function">
    <text evidence="1">Catalyzes the ATP-dependent phosphorylation of thiamine-monophosphate (TMP) to form thiamine-pyrophosphate (TPP), the active form of vitamin B1.</text>
</comment>
<feature type="binding site" evidence="1">
    <location>
        <position position="57"/>
    </location>
    <ligand>
        <name>Mg(2+)</name>
        <dbReference type="ChEBI" id="CHEBI:18420"/>
        <label>1</label>
    </ligand>
</feature>
<dbReference type="GO" id="GO:0005524">
    <property type="term" value="F:ATP binding"/>
    <property type="evidence" value="ECO:0007669"/>
    <property type="project" value="UniProtKB-UniRule"/>
</dbReference>
<feature type="binding site" evidence="1">
    <location>
        <position position="39"/>
    </location>
    <ligand>
        <name>Mg(2+)</name>
        <dbReference type="ChEBI" id="CHEBI:18420"/>
        <label>4</label>
    </ligand>
</feature>
<feature type="binding site" evidence="1">
    <location>
        <position position="56"/>
    </location>
    <ligand>
        <name>Mg(2+)</name>
        <dbReference type="ChEBI" id="CHEBI:18420"/>
        <label>1</label>
    </ligand>
</feature>
<dbReference type="PANTHER" id="PTHR30270">
    <property type="entry name" value="THIAMINE-MONOPHOSPHATE KINASE"/>
    <property type="match status" value="1"/>
</dbReference>
<evidence type="ECO:0000313" key="3">
    <source>
        <dbReference type="EMBL" id="MBN9644600.1"/>
    </source>
</evidence>
<dbReference type="GO" id="GO:0009030">
    <property type="term" value="F:thiamine-phosphate kinase activity"/>
    <property type="evidence" value="ECO:0007669"/>
    <property type="project" value="UniProtKB-UniRule"/>
</dbReference>
<feature type="binding site" evidence="1">
    <location>
        <position position="55"/>
    </location>
    <ligand>
        <name>Mg(2+)</name>
        <dbReference type="ChEBI" id="CHEBI:18420"/>
        <label>4</label>
    </ligand>
</feature>
<keyword evidence="1" id="KW-0067">ATP-binding</keyword>
<keyword evidence="1 3" id="KW-0808">Transferase</keyword>
<comment type="pathway">
    <text evidence="1">Cofactor biosynthesis; thiamine diphosphate biosynthesis; thiamine diphosphate from thiamine phosphate: step 1/1.</text>
</comment>
<feature type="domain" description="PurM-like N-terminal" evidence="2">
    <location>
        <begin position="37"/>
        <end position="150"/>
    </location>
</feature>
<comment type="miscellaneous">
    <text evidence="1">Reaction mechanism of ThiL seems to utilize a direct, inline transfer of the gamma-phosphate of ATP to TMP rather than a phosphorylated enzyme intermediate.</text>
</comment>
<organism evidence="3 4">
    <name type="scientific">Corynebacterium mendelii</name>
    <dbReference type="NCBI Taxonomy" id="2765362"/>
    <lineage>
        <taxon>Bacteria</taxon>
        <taxon>Bacillati</taxon>
        <taxon>Actinomycetota</taxon>
        <taxon>Actinomycetes</taxon>
        <taxon>Mycobacteriales</taxon>
        <taxon>Corynebacteriaceae</taxon>
        <taxon>Corynebacterium</taxon>
    </lineage>
</organism>
<keyword evidence="1" id="KW-0460">Magnesium</keyword>
<keyword evidence="1" id="KW-0479">Metal-binding</keyword>
<dbReference type="NCBIfam" id="NF004351">
    <property type="entry name" value="PRK05731.1-4"/>
    <property type="match status" value="1"/>
</dbReference>
<feature type="binding site" evidence="1">
    <location>
        <position position="230"/>
    </location>
    <ligand>
        <name>Mg(2+)</name>
        <dbReference type="ChEBI" id="CHEBI:18420"/>
        <label>5</label>
    </ligand>
</feature>
<feature type="binding site" evidence="1">
    <location>
        <position position="86"/>
    </location>
    <ligand>
        <name>Mg(2+)</name>
        <dbReference type="ChEBI" id="CHEBI:18420"/>
        <label>2</label>
    </ligand>
</feature>
<feature type="binding site" evidence="1">
    <location>
        <begin position="133"/>
        <end position="134"/>
    </location>
    <ligand>
        <name>ATP</name>
        <dbReference type="ChEBI" id="CHEBI:30616"/>
    </ligand>
</feature>
<dbReference type="InterPro" id="IPR016188">
    <property type="entry name" value="PurM-like_N"/>
</dbReference>
<dbReference type="InterPro" id="IPR036921">
    <property type="entry name" value="PurM-like_N_sf"/>
</dbReference>
<evidence type="ECO:0000256" key="1">
    <source>
        <dbReference type="HAMAP-Rule" id="MF_02128"/>
    </source>
</evidence>
<dbReference type="SUPFAM" id="SSF56042">
    <property type="entry name" value="PurM C-terminal domain-like"/>
    <property type="match status" value="1"/>
</dbReference>
<dbReference type="InterPro" id="IPR006283">
    <property type="entry name" value="ThiL-like"/>
</dbReference>
<dbReference type="PIRSF" id="PIRSF005303">
    <property type="entry name" value="Thiam_monoph_kin"/>
    <property type="match status" value="1"/>
</dbReference>
<feature type="binding site" evidence="1">
    <location>
        <position position="86"/>
    </location>
    <ligand>
        <name>Mg(2+)</name>
        <dbReference type="ChEBI" id="CHEBI:18420"/>
        <label>3</label>
    </ligand>
</feature>
<dbReference type="Gene3D" id="3.30.1330.10">
    <property type="entry name" value="PurM-like, N-terminal domain"/>
    <property type="match status" value="1"/>
</dbReference>
<dbReference type="GO" id="GO:0009228">
    <property type="term" value="P:thiamine biosynthetic process"/>
    <property type="evidence" value="ECO:0007669"/>
    <property type="project" value="UniProtKB-KW"/>
</dbReference>
<feature type="binding site" evidence="1">
    <location>
        <position position="229"/>
    </location>
    <ligand>
        <name>ATP</name>
        <dbReference type="ChEBI" id="CHEBI:30616"/>
    </ligand>
</feature>
<dbReference type="Pfam" id="PF00586">
    <property type="entry name" value="AIRS"/>
    <property type="match status" value="1"/>
</dbReference>
<dbReference type="EC" id="2.7.4.16" evidence="1"/>
<accession>A0A939IXL7</accession>
<dbReference type="GO" id="GO:0000287">
    <property type="term" value="F:magnesium ion binding"/>
    <property type="evidence" value="ECO:0007669"/>
    <property type="project" value="UniProtKB-UniRule"/>
</dbReference>
<dbReference type="GO" id="GO:0009229">
    <property type="term" value="P:thiamine diphosphate biosynthetic process"/>
    <property type="evidence" value="ECO:0007669"/>
    <property type="project" value="UniProtKB-UniRule"/>
</dbReference>
<dbReference type="PANTHER" id="PTHR30270:SF0">
    <property type="entry name" value="THIAMINE-MONOPHOSPHATE KINASE"/>
    <property type="match status" value="1"/>
</dbReference>
<comment type="caution">
    <text evidence="3">The sequence shown here is derived from an EMBL/GenBank/DDBJ whole genome shotgun (WGS) entry which is preliminary data.</text>
</comment>
<evidence type="ECO:0000259" key="2">
    <source>
        <dbReference type="Pfam" id="PF00586"/>
    </source>
</evidence>
<comment type="caution">
    <text evidence="1">Lacks conserved residue(s) required for the propagation of feature annotation.</text>
</comment>
<dbReference type="CDD" id="cd02194">
    <property type="entry name" value="ThiL"/>
    <property type="match status" value="1"/>
</dbReference>
<dbReference type="RefSeq" id="WP_207279085.1">
    <property type="nucleotide sequence ID" value="NZ_JAFLEQ010000015.1"/>
</dbReference>
<keyword evidence="1" id="KW-0547">Nucleotide-binding</keyword>
<feature type="binding site" evidence="1">
    <location>
        <position position="39"/>
    </location>
    <ligand>
        <name>Mg(2+)</name>
        <dbReference type="ChEBI" id="CHEBI:18420"/>
        <label>3</label>
    </ligand>
</feature>
<keyword evidence="1" id="KW-0784">Thiamine biosynthesis</keyword>
<protein>
    <recommendedName>
        <fullName evidence="1">Thiamine-monophosphate kinase</fullName>
        <shortName evidence="1">TMP kinase</shortName>
        <shortName evidence="1">Thiamine-phosphate kinase</shortName>
        <ecNumber evidence="1">2.7.4.16</ecNumber>
    </recommendedName>
</protein>
<dbReference type="SUPFAM" id="SSF55326">
    <property type="entry name" value="PurM N-terminal domain-like"/>
    <property type="match status" value="1"/>
</dbReference>
<reference evidence="3" key="1">
    <citation type="submission" date="2021-03" db="EMBL/GenBank/DDBJ databases">
        <authorList>
            <person name="Sun Q."/>
        </authorList>
    </citation>
    <scope>NUCLEOTIDE SEQUENCE</scope>
    <source>
        <strain evidence="3">CCM 8862</strain>
    </source>
</reference>
<feature type="binding site" evidence="1">
    <location>
        <position position="280"/>
    </location>
    <ligand>
        <name>substrate</name>
    </ligand>
</feature>
<feature type="binding site" evidence="1">
    <location>
        <position position="227"/>
    </location>
    <ligand>
        <name>Mg(2+)</name>
        <dbReference type="ChEBI" id="CHEBI:18420"/>
        <label>3</label>
    </ligand>
</feature>
<dbReference type="Gene3D" id="3.90.650.10">
    <property type="entry name" value="PurM-like C-terminal domain"/>
    <property type="match status" value="1"/>
</dbReference>
<dbReference type="AlphaFoldDB" id="A0A939IXL7"/>
<gene>
    <name evidence="1" type="primary">thiL</name>
    <name evidence="3" type="ORF">JZY06_08260</name>
</gene>
<feature type="binding site" evidence="1">
    <location>
        <position position="86"/>
    </location>
    <ligand>
        <name>Mg(2+)</name>
        <dbReference type="ChEBI" id="CHEBI:18420"/>
        <label>4</label>
    </ligand>
</feature>
<dbReference type="InterPro" id="IPR036676">
    <property type="entry name" value="PurM-like_C_sf"/>
</dbReference>
<comment type="similarity">
    <text evidence="1">Belongs to the thiamine-monophosphate kinase family.</text>
</comment>
<sequence>MTTTVFPDRYRGMPVSQAGERATIEAITRVAPSAINGDDAAVLDPPNPNSLTVVTTDALVAGRHFRLDWSSAEDIGAKAVVQNAADIEAMGARPHALLLAMTLPGHTPLDFVTGVARGIRRRLDFYHMELVGGDVTMGDTLMLAMTATGRLTGPLPATRLDAAEAGQQILASGKLGWSAAGMALLEHFGPGDVPEEFLPLIGQHLSPEPAPGRGMVARAAGATAMTDNSDGLVHDLTVIAQRSRVRLDLDPHAIAPDDLLLRAARLLDRDPWEWVLTGGEDHTLLALSGSVPVTGFRVIGTCRRQGRYPVTVGGRVPRHTGGWESFGAV</sequence>